<reference evidence="1" key="2">
    <citation type="submission" date="2025-09" db="UniProtKB">
        <authorList>
            <consortium name="Ensembl"/>
        </authorList>
    </citation>
    <scope>IDENTIFICATION</scope>
</reference>
<evidence type="ECO:0000313" key="2">
    <source>
        <dbReference type="Proteomes" id="UP000261660"/>
    </source>
</evidence>
<sequence>PESGLNSLLISLLQFNITPCHQTLTLHPRRALCPGPDKFEILADGSPVLKPGNGANSRAANLQRLDQRICSNYDTPIWANTGNHYSKRRTA</sequence>
<reference evidence="1" key="1">
    <citation type="submission" date="2025-08" db="UniProtKB">
        <authorList>
            <consortium name="Ensembl"/>
        </authorList>
    </citation>
    <scope>IDENTIFICATION</scope>
</reference>
<proteinExistence type="predicted"/>
<protein>
    <submittedName>
        <fullName evidence="1">Uncharacterized protein</fullName>
    </submittedName>
</protein>
<organism evidence="1 2">
    <name type="scientific">Labrus bergylta</name>
    <name type="common">ballan wrasse</name>
    <dbReference type="NCBI Taxonomy" id="56723"/>
    <lineage>
        <taxon>Eukaryota</taxon>
        <taxon>Metazoa</taxon>
        <taxon>Chordata</taxon>
        <taxon>Craniata</taxon>
        <taxon>Vertebrata</taxon>
        <taxon>Euteleostomi</taxon>
        <taxon>Actinopterygii</taxon>
        <taxon>Neopterygii</taxon>
        <taxon>Teleostei</taxon>
        <taxon>Neoteleostei</taxon>
        <taxon>Acanthomorphata</taxon>
        <taxon>Eupercaria</taxon>
        <taxon>Labriformes</taxon>
        <taxon>Labridae</taxon>
        <taxon>Labrus</taxon>
    </lineage>
</organism>
<dbReference type="InParanoid" id="A0A3Q3E8E3"/>
<accession>A0A3Q3E8E3</accession>
<name>A0A3Q3E8E3_9LABR</name>
<keyword evidence="2" id="KW-1185">Reference proteome</keyword>
<dbReference type="Proteomes" id="UP000261660">
    <property type="component" value="Unplaced"/>
</dbReference>
<dbReference type="Ensembl" id="ENSLBET00000003764.1">
    <property type="protein sequence ID" value="ENSLBEP00000003577.1"/>
    <property type="gene ID" value="ENSLBEG00000002764.1"/>
</dbReference>
<evidence type="ECO:0000313" key="1">
    <source>
        <dbReference type="Ensembl" id="ENSLBEP00000003577.1"/>
    </source>
</evidence>
<dbReference type="AlphaFoldDB" id="A0A3Q3E8E3"/>